<gene>
    <name evidence="2" type="ORF">EmuJ_000219300</name>
</gene>
<dbReference type="OrthoDB" id="24683at2759"/>
<reference evidence="2" key="1">
    <citation type="journal article" date="2013" name="Nature">
        <title>The genomes of four tapeworm species reveal adaptations to parasitism.</title>
        <authorList>
            <person name="Tsai I.J."/>
            <person name="Zarowiecki M."/>
            <person name="Holroyd N."/>
            <person name="Garciarrubio A."/>
            <person name="Sanchez-Flores A."/>
            <person name="Brooks K.L."/>
            <person name="Tracey A."/>
            <person name="Bobes R.J."/>
            <person name="Fragoso G."/>
            <person name="Sciutto E."/>
            <person name="Aslett M."/>
            <person name="Beasley H."/>
            <person name="Bennett H.M."/>
            <person name="Cai J."/>
            <person name="Camicia F."/>
            <person name="Clark R."/>
            <person name="Cucher M."/>
            <person name="De Silva N."/>
            <person name="Day T.A."/>
            <person name="Deplazes P."/>
            <person name="Estrada K."/>
            <person name="Fernandez C."/>
            <person name="Holland P.W."/>
            <person name="Hou J."/>
            <person name="Hu S."/>
            <person name="Huckvale T."/>
            <person name="Hung S.S."/>
            <person name="Kamenetzky L."/>
            <person name="Keane J.A."/>
            <person name="Kiss F."/>
            <person name="Koziol U."/>
            <person name="Lambert O."/>
            <person name="Liu K."/>
            <person name="Luo X."/>
            <person name="Luo Y."/>
            <person name="Macchiaroli N."/>
            <person name="Nichol S."/>
            <person name="Paps J."/>
            <person name="Parkinson J."/>
            <person name="Pouchkina-Stantcheva N."/>
            <person name="Riddiford N."/>
            <person name="Rosenzvit M."/>
            <person name="Salinas G."/>
            <person name="Wasmuth J.D."/>
            <person name="Zamanian M."/>
            <person name="Zheng Y."/>
            <person name="Cai X."/>
            <person name="Soberon X."/>
            <person name="Olson P.D."/>
            <person name="Laclette J.P."/>
            <person name="Brehm K."/>
            <person name="Berriman M."/>
            <person name="Garciarrubio A."/>
            <person name="Bobes R.J."/>
            <person name="Fragoso G."/>
            <person name="Sanchez-Flores A."/>
            <person name="Estrada K."/>
            <person name="Cevallos M.A."/>
            <person name="Morett E."/>
            <person name="Gonzalez V."/>
            <person name="Portillo T."/>
            <person name="Ochoa-Leyva A."/>
            <person name="Jose M.V."/>
            <person name="Sciutto E."/>
            <person name="Landa A."/>
            <person name="Jimenez L."/>
            <person name="Valdes V."/>
            <person name="Carrero J.C."/>
            <person name="Larralde C."/>
            <person name="Morales-Montor J."/>
            <person name="Limon-Lason J."/>
            <person name="Soberon X."/>
            <person name="Laclette J.P."/>
        </authorList>
    </citation>
    <scope>NUCLEOTIDE SEQUENCE [LARGE SCALE GENOMIC DNA]</scope>
</reference>
<keyword evidence="3" id="KW-1185">Reference proteome</keyword>
<dbReference type="Proteomes" id="UP000017246">
    <property type="component" value="Unassembled WGS sequence"/>
</dbReference>
<feature type="coiled-coil region" evidence="1">
    <location>
        <begin position="70"/>
        <end position="133"/>
    </location>
</feature>
<evidence type="ECO:0000313" key="2">
    <source>
        <dbReference type="EMBL" id="CDI98347.1"/>
    </source>
</evidence>
<proteinExistence type="predicted"/>
<accession>A0A087W152</accession>
<name>A0A087W152_ECHMU</name>
<organism evidence="2 3">
    <name type="scientific">Echinococcus multilocularis</name>
    <name type="common">Fox tapeworm</name>
    <dbReference type="NCBI Taxonomy" id="6211"/>
    <lineage>
        <taxon>Eukaryota</taxon>
        <taxon>Metazoa</taxon>
        <taxon>Spiralia</taxon>
        <taxon>Lophotrochozoa</taxon>
        <taxon>Platyhelminthes</taxon>
        <taxon>Cestoda</taxon>
        <taxon>Eucestoda</taxon>
        <taxon>Cyclophyllidea</taxon>
        <taxon>Taeniidae</taxon>
        <taxon>Echinococcus</taxon>
    </lineage>
</organism>
<evidence type="ECO:0000256" key="1">
    <source>
        <dbReference type="SAM" id="Coils"/>
    </source>
</evidence>
<evidence type="ECO:0000313" key="3">
    <source>
        <dbReference type="Proteomes" id="UP000017246"/>
    </source>
</evidence>
<keyword evidence="1" id="KW-0175">Coiled coil</keyword>
<dbReference type="AlphaFoldDB" id="A0A087W152"/>
<sequence length="454" mass="51070">MLIERVLRRKLTTPTFKSAVLPTGSTLHRINENFTPFVKAQPELNVTALAHSVQRRGLTDAFNSGFFERLIKQSQEVRDYEEEVERLETQRLNLHTEFQQASRTGDEARQAQLRAASKRTKNEKNRCKKLHRNLSLSIMEDLLKLPNKLRETESVLPSESWFGDTSKSTVPFPGAIKAADLDDSTVYKDCGTYFTGNLAAFTQEMSSLLEILGREVESALGSVPRRCALSDLVRLPVAEACAWTSSLDEVIQIEHTKDDVFIPKGGGQPLINPYTRLCLVGSASLAAFVGSFFGCCLDKECPLPLHFLTLGNIYTYASEVKKPTGYPFKQTRQVSLFCLESDENTSVSTFDMLATTISEFWGKFQPHWRLRLRAVPVEGLRRCEMSLWSLALVEHSKPDIELARISLLGDWVSRRAGFKTFDGSFPFMVFSDLINFENLLAAIRTSGSYLPTSK</sequence>
<dbReference type="STRING" id="6211.A0A087W152"/>
<protein>
    <submittedName>
        <fullName evidence="2">Uncharacterized protein</fullName>
    </submittedName>
</protein>
<dbReference type="EMBL" id="LN902844">
    <property type="protein sequence ID" value="CDI98347.1"/>
    <property type="molecule type" value="Genomic_DNA"/>
</dbReference>
<dbReference type="OMA" id="AEACAWT"/>
<reference evidence="2" key="2">
    <citation type="submission" date="2015-11" db="EMBL/GenBank/DDBJ databases">
        <authorList>
            <person name="Zhang Y."/>
            <person name="Guo Z."/>
        </authorList>
    </citation>
    <scope>NUCLEOTIDE SEQUENCE</scope>
</reference>